<dbReference type="Proteomes" id="UP000682416">
    <property type="component" value="Chromosome"/>
</dbReference>
<feature type="transmembrane region" description="Helical" evidence="1">
    <location>
        <begin position="21"/>
        <end position="51"/>
    </location>
</feature>
<keyword evidence="1" id="KW-1133">Transmembrane helix</keyword>
<keyword evidence="3" id="KW-1185">Reference proteome</keyword>
<gene>
    <name evidence="2" type="ORF">KGD82_22740</name>
</gene>
<sequence>MADTQEKDAKRGRPAKKGLHGWKAALTVFGCGTFAAFGVFGAIVGVLGLVLGTASSGLATGDNPVPIADQSVKPREEFLDDKFDLCGRTLRTIPDVNLTFEHEIGQYEDTSVSGGSLVDGDLVRSDSCGGQLTPMGSYVVPWEFDFSYRAIIHSPEEDRDDLASRDLVEKRSEIEGSDLRVTDSGPGDLGDESYYYYSSLEEGPESSYVIVVRQRSATYTIRMASTDDVSREAFAGEARKFGPQLRITLVNRIPK</sequence>
<accession>A0A975QIU1</accession>
<keyword evidence="1" id="KW-0812">Transmembrane</keyword>
<evidence type="ECO:0000313" key="2">
    <source>
        <dbReference type="EMBL" id="QVJ01056.1"/>
    </source>
</evidence>
<proteinExistence type="predicted"/>
<organism evidence="2 3">
    <name type="scientific">Nocardiopsis eucommiae</name>
    <dbReference type="NCBI Taxonomy" id="2831970"/>
    <lineage>
        <taxon>Bacteria</taxon>
        <taxon>Bacillati</taxon>
        <taxon>Actinomycetota</taxon>
        <taxon>Actinomycetes</taxon>
        <taxon>Streptosporangiales</taxon>
        <taxon>Nocardiopsidaceae</taxon>
        <taxon>Nocardiopsis</taxon>
    </lineage>
</organism>
<dbReference type="AlphaFoldDB" id="A0A975QIU1"/>
<evidence type="ECO:0000313" key="3">
    <source>
        <dbReference type="Proteomes" id="UP000682416"/>
    </source>
</evidence>
<evidence type="ECO:0000256" key="1">
    <source>
        <dbReference type="SAM" id="Phobius"/>
    </source>
</evidence>
<reference evidence="2" key="1">
    <citation type="submission" date="2021-05" db="EMBL/GenBank/DDBJ databases">
        <authorList>
            <person name="Kaiqin L."/>
            <person name="Jian G."/>
        </authorList>
    </citation>
    <scope>NUCLEOTIDE SEQUENCE</scope>
    <source>
        <strain evidence="2">HDS5</strain>
    </source>
</reference>
<protein>
    <submittedName>
        <fullName evidence="2">Uncharacterized protein</fullName>
    </submittedName>
</protein>
<keyword evidence="1" id="KW-0472">Membrane</keyword>
<dbReference type="KEGG" id="nec:KGD82_22740"/>
<name>A0A975QIU1_9ACTN</name>
<dbReference type="EMBL" id="CP074402">
    <property type="protein sequence ID" value="QVJ01056.1"/>
    <property type="molecule type" value="Genomic_DNA"/>
</dbReference>